<dbReference type="Proteomes" id="UP000530424">
    <property type="component" value="Unassembled WGS sequence"/>
</dbReference>
<keyword evidence="2" id="KW-1185">Reference proteome</keyword>
<evidence type="ECO:0000313" key="2">
    <source>
        <dbReference type="Proteomes" id="UP000530424"/>
    </source>
</evidence>
<dbReference type="Pfam" id="PF04229">
    <property type="entry name" value="GrpB"/>
    <property type="match status" value="1"/>
</dbReference>
<organism evidence="1 2">
    <name type="scientific">Nocardioides thalensis</name>
    <dbReference type="NCBI Taxonomy" id="1914755"/>
    <lineage>
        <taxon>Bacteria</taxon>
        <taxon>Bacillati</taxon>
        <taxon>Actinomycetota</taxon>
        <taxon>Actinomycetes</taxon>
        <taxon>Propionibacteriales</taxon>
        <taxon>Nocardioidaceae</taxon>
        <taxon>Nocardioides</taxon>
    </lineage>
</organism>
<dbReference type="PANTHER" id="PTHR34822">
    <property type="entry name" value="GRPB DOMAIN PROTEIN (AFU_ORTHOLOGUE AFUA_1G01530)"/>
    <property type="match status" value="1"/>
</dbReference>
<dbReference type="EMBL" id="JACCFP010000001">
    <property type="protein sequence ID" value="NYI99345.1"/>
    <property type="molecule type" value="Genomic_DNA"/>
</dbReference>
<protein>
    <submittedName>
        <fullName evidence="1">GrpB-like predicted nucleotidyltransferase (UPF0157 family)</fullName>
    </submittedName>
</protein>
<dbReference type="SUPFAM" id="SSF81301">
    <property type="entry name" value="Nucleotidyltransferase"/>
    <property type="match status" value="1"/>
</dbReference>
<name>A0A853BX62_9ACTN</name>
<dbReference type="InterPro" id="IPR007344">
    <property type="entry name" value="GrpB/CoaE"/>
</dbReference>
<comment type="caution">
    <text evidence="1">The sequence shown here is derived from an EMBL/GenBank/DDBJ whole genome shotgun (WGS) entry which is preliminary data.</text>
</comment>
<dbReference type="InterPro" id="IPR043519">
    <property type="entry name" value="NT_sf"/>
</dbReference>
<dbReference type="GO" id="GO:0016740">
    <property type="term" value="F:transferase activity"/>
    <property type="evidence" value="ECO:0007669"/>
    <property type="project" value="UniProtKB-KW"/>
</dbReference>
<reference evidence="1 2" key="1">
    <citation type="submission" date="2020-07" db="EMBL/GenBank/DDBJ databases">
        <title>Sequencing the genomes of 1000 actinobacteria strains.</title>
        <authorList>
            <person name="Klenk H.-P."/>
        </authorList>
    </citation>
    <scope>NUCLEOTIDE SEQUENCE [LARGE SCALE GENOMIC DNA]</scope>
    <source>
        <strain evidence="1 2">DSM 103833</strain>
    </source>
</reference>
<dbReference type="Gene3D" id="3.30.460.10">
    <property type="entry name" value="Beta Polymerase, domain 2"/>
    <property type="match status" value="1"/>
</dbReference>
<evidence type="ECO:0000313" key="1">
    <source>
        <dbReference type="EMBL" id="NYI99345.1"/>
    </source>
</evidence>
<dbReference type="PANTHER" id="PTHR34822:SF1">
    <property type="entry name" value="GRPB FAMILY PROTEIN"/>
    <property type="match status" value="1"/>
</dbReference>
<proteinExistence type="predicted"/>
<dbReference type="AlphaFoldDB" id="A0A853BX62"/>
<accession>A0A853BX62</accession>
<dbReference type="RefSeq" id="WP_179666004.1">
    <property type="nucleotide sequence ID" value="NZ_JACCFP010000001.1"/>
</dbReference>
<sequence length="173" mass="19665">MDHPVGLARGALELRPYSAEWPRSFERERSKLLANVPGILEVEHIGSTSVPGLDAKPIIDMQASLPSFDGWSAVVPLLVEHGYTYMAERVYDRRVFLPKGPEKLRTHYLSLIEVDTAESRLRLRFRDALRSDAALRREYRDLKWRLLREHAGDRPAYTAAKAAFVARVLGTNP</sequence>
<gene>
    <name evidence="1" type="ORF">HNR19_000044</name>
</gene>
<keyword evidence="1" id="KW-0808">Transferase</keyword>